<evidence type="ECO:0000313" key="4">
    <source>
        <dbReference type="Proteomes" id="UP000077684"/>
    </source>
</evidence>
<protein>
    <recommendedName>
        <fullName evidence="5">Anaphase-promoting complex subunit 5</fullName>
    </recommendedName>
</protein>
<reference evidence="3" key="2">
    <citation type="journal article" date="2019" name="IMA Fungus">
        <title>Genome sequencing and comparison of five Tilletia species to identify candidate genes for the detection of regulated species infecting wheat.</title>
        <authorList>
            <person name="Nguyen H.D.T."/>
            <person name="Sultana T."/>
            <person name="Kesanakurti P."/>
            <person name="Hambleton S."/>
        </authorList>
    </citation>
    <scope>NUCLEOTIDE SEQUENCE</scope>
    <source>
        <strain evidence="3">DAOMC 236426</strain>
    </source>
</reference>
<dbReference type="SUPFAM" id="SSF48452">
    <property type="entry name" value="TPR-like"/>
    <property type="match status" value="1"/>
</dbReference>
<dbReference type="PROSITE" id="PS50005">
    <property type="entry name" value="TPR"/>
    <property type="match status" value="1"/>
</dbReference>
<feature type="compositionally biased region" description="Polar residues" evidence="2">
    <location>
        <begin position="121"/>
        <end position="134"/>
    </location>
</feature>
<comment type="caution">
    <text evidence="3">The sequence shown here is derived from an EMBL/GenBank/DDBJ whole genome shotgun (WGS) entry which is preliminary data.</text>
</comment>
<dbReference type="InterPro" id="IPR019734">
    <property type="entry name" value="TPR_rpt"/>
</dbReference>
<proteinExistence type="predicted"/>
<evidence type="ECO:0000313" key="3">
    <source>
        <dbReference type="EMBL" id="KAE8241681.1"/>
    </source>
</evidence>
<gene>
    <name evidence="3" type="ORF">A4X06_0g7441</name>
</gene>
<keyword evidence="1" id="KW-0802">TPR repeat</keyword>
<name>A0A8X7MMA2_9BASI</name>
<feature type="compositionally biased region" description="Acidic residues" evidence="2">
    <location>
        <begin position="148"/>
        <end position="170"/>
    </location>
</feature>
<evidence type="ECO:0000256" key="1">
    <source>
        <dbReference type="PROSITE-ProRule" id="PRU00339"/>
    </source>
</evidence>
<evidence type="ECO:0008006" key="5">
    <source>
        <dbReference type="Google" id="ProtNLM"/>
    </source>
</evidence>
<feature type="repeat" description="TPR" evidence="1">
    <location>
        <begin position="750"/>
        <end position="783"/>
    </location>
</feature>
<reference evidence="3" key="1">
    <citation type="submission" date="2016-04" db="EMBL/GenBank/DDBJ databases">
        <authorList>
            <person name="Nguyen H.D."/>
            <person name="Samba Siva P."/>
            <person name="Cullis J."/>
            <person name="Levesque C.A."/>
            <person name="Hambleton S."/>
        </authorList>
    </citation>
    <scope>NUCLEOTIDE SEQUENCE</scope>
    <source>
        <strain evidence="3">DAOMC 236426</strain>
    </source>
</reference>
<keyword evidence="4" id="KW-1185">Reference proteome</keyword>
<sequence length="840" mass="94536">CLGSAGSTSKYSIRPWRKNALRHMIATAFRTIKVAISDAQESLGLVSKSRRIAFGHLHASGTLPLLQPALRNIFEAQLRELGDAYLSKASTLDRSFPDTAAYSTLYSFLRNIHLHRDDTPRPNTTAPAEQQDNSVPVHANAAQPAEAEVADEENDNETDWGPEDEDEEDDQLTPDAYSIFIWQELEPQRMAFATLQDLRSWRSLGDLRTGGAVRHIDRGRNTLAEANPHQLLGFLLIETSKMECFVQAGIMSELLVILYRFRFEQDPTPNRRMELCMALGALSVTLARTDDRRLESIRAIEEAIHLFTPLEELIKEFADYIMGMFRLSQAYALLAHKGSLTIMSNELPLYQTRKALRCARSAVADFRSHLAADLPGRILGTQAALARALHACALIGKVLLKEMESHQTSHDPCAIASGQDRCYPPFKQTPRERGFTWDSWCKEHLYSPEQEYVHAKMGDYSLGLVEDFAAMAEEAVGLYRNLARTNQELYEPLLAEVLKLQAQLLDLRPEKAIPVCEEAIETFERISSTFVDHFKEPLAALYLDLTRHLRSGYDLEKTISAIDEAISHQERLHQRFSIWRGYDTISALTAARALVHIRLERYEEALLDAEKAEQKLLEEVARDDWIQTYLVEPRAVKAFILWMTGQTEQALVELQSILEATMARDAASLTSRRKTYWASDDPNHILFRGWLGGVRAAAGDAQGGRQDGEQAVQNMRRLLDTPNFAPIEEEDAARARLVIYSLDTIDHILPHLLVLLAATLAQLGEFKEAMDNINEALELSKMHKCRDESTMKTALLLKLRLLERSEGAESQQIQKEAYTIVAQGFLAQLGCSSHGSGINT</sequence>
<feature type="non-terminal residue" evidence="3">
    <location>
        <position position="1"/>
    </location>
</feature>
<feature type="region of interest" description="Disordered" evidence="2">
    <location>
        <begin position="116"/>
        <end position="170"/>
    </location>
</feature>
<accession>A0A8X7MMA2</accession>
<dbReference type="InterPro" id="IPR011990">
    <property type="entry name" value="TPR-like_helical_dom_sf"/>
</dbReference>
<dbReference type="Proteomes" id="UP000077684">
    <property type="component" value="Unassembled WGS sequence"/>
</dbReference>
<dbReference type="AlphaFoldDB" id="A0A8X7MMA2"/>
<dbReference type="EMBL" id="LWDE02001300">
    <property type="protein sequence ID" value="KAE8241681.1"/>
    <property type="molecule type" value="Genomic_DNA"/>
</dbReference>
<organism evidence="3 4">
    <name type="scientific">Tilletia controversa</name>
    <name type="common">dwarf bunt fungus</name>
    <dbReference type="NCBI Taxonomy" id="13291"/>
    <lineage>
        <taxon>Eukaryota</taxon>
        <taxon>Fungi</taxon>
        <taxon>Dikarya</taxon>
        <taxon>Basidiomycota</taxon>
        <taxon>Ustilaginomycotina</taxon>
        <taxon>Exobasidiomycetes</taxon>
        <taxon>Tilletiales</taxon>
        <taxon>Tilletiaceae</taxon>
        <taxon>Tilletia</taxon>
    </lineage>
</organism>
<dbReference type="Gene3D" id="1.25.40.10">
    <property type="entry name" value="Tetratricopeptide repeat domain"/>
    <property type="match status" value="1"/>
</dbReference>
<evidence type="ECO:0000256" key="2">
    <source>
        <dbReference type="SAM" id="MobiDB-lite"/>
    </source>
</evidence>